<feature type="compositionally biased region" description="Polar residues" evidence="7">
    <location>
        <begin position="611"/>
        <end position="643"/>
    </location>
</feature>
<feature type="domain" description="Chromatin assembly factor 1 p150 subunit acidic region" evidence="8">
    <location>
        <begin position="139"/>
        <end position="241"/>
    </location>
</feature>
<dbReference type="Proteomes" id="UP000241769">
    <property type="component" value="Unassembled WGS sequence"/>
</dbReference>
<organism evidence="10 11">
    <name type="scientific">Planoprotostelium fungivorum</name>
    <dbReference type="NCBI Taxonomy" id="1890364"/>
    <lineage>
        <taxon>Eukaryota</taxon>
        <taxon>Amoebozoa</taxon>
        <taxon>Evosea</taxon>
        <taxon>Variosea</taxon>
        <taxon>Cavosteliida</taxon>
        <taxon>Cavosteliaceae</taxon>
        <taxon>Planoprotostelium</taxon>
    </lineage>
</organism>
<evidence type="ECO:0000259" key="8">
    <source>
        <dbReference type="Pfam" id="PF11600"/>
    </source>
</evidence>
<dbReference type="GO" id="GO:0006281">
    <property type="term" value="P:DNA repair"/>
    <property type="evidence" value="ECO:0007669"/>
    <property type="project" value="UniProtKB-KW"/>
</dbReference>
<evidence type="ECO:0000313" key="11">
    <source>
        <dbReference type="Proteomes" id="UP000241769"/>
    </source>
</evidence>
<dbReference type="Pfam" id="PF11600">
    <property type="entry name" value="CAF1A_acidic"/>
    <property type="match status" value="1"/>
</dbReference>
<keyword evidence="3" id="KW-0227">DNA damage</keyword>
<feature type="region of interest" description="Disordered" evidence="7">
    <location>
        <begin position="359"/>
        <end position="397"/>
    </location>
</feature>
<evidence type="ECO:0000256" key="2">
    <source>
        <dbReference type="ARBA" id="ARBA00022705"/>
    </source>
</evidence>
<keyword evidence="4" id="KW-0143">Chaperone</keyword>
<comment type="subcellular location">
    <subcellularLocation>
        <location evidence="1">Nucleus</location>
    </subcellularLocation>
</comment>
<dbReference type="InterPro" id="IPR022043">
    <property type="entry name" value="CAF1A_DD"/>
</dbReference>
<feature type="domain" description="Chromatin assembly factor 1 subunit A dimerization" evidence="9">
    <location>
        <begin position="321"/>
        <end position="393"/>
    </location>
</feature>
<name>A0A2P6NUP1_9EUKA</name>
<reference evidence="10 11" key="1">
    <citation type="journal article" date="2018" name="Genome Biol. Evol.">
        <title>Multiple Roots of Fruiting Body Formation in Amoebozoa.</title>
        <authorList>
            <person name="Hillmann F."/>
            <person name="Forbes G."/>
            <person name="Novohradska S."/>
            <person name="Ferling I."/>
            <person name="Riege K."/>
            <person name="Groth M."/>
            <person name="Westermann M."/>
            <person name="Marz M."/>
            <person name="Spaller T."/>
            <person name="Winckler T."/>
            <person name="Schaap P."/>
            <person name="Glockner G."/>
        </authorList>
    </citation>
    <scope>NUCLEOTIDE SEQUENCE [LARGE SCALE GENOMIC DNA]</scope>
    <source>
        <strain evidence="10 11">Jena</strain>
    </source>
</reference>
<dbReference type="GO" id="GO:0033186">
    <property type="term" value="C:CAF-1 complex"/>
    <property type="evidence" value="ECO:0007669"/>
    <property type="project" value="TreeGrafter"/>
</dbReference>
<keyword evidence="6" id="KW-0539">Nucleus</keyword>
<feature type="compositionally biased region" description="Basic and acidic residues" evidence="7">
    <location>
        <begin position="88"/>
        <end position="206"/>
    </location>
</feature>
<dbReference type="AlphaFoldDB" id="A0A2P6NUP1"/>
<feature type="compositionally biased region" description="Acidic residues" evidence="7">
    <location>
        <begin position="359"/>
        <end position="375"/>
    </location>
</feature>
<proteinExistence type="predicted"/>
<evidence type="ECO:0000256" key="4">
    <source>
        <dbReference type="ARBA" id="ARBA00023186"/>
    </source>
</evidence>
<dbReference type="EMBL" id="MDYQ01000019">
    <property type="protein sequence ID" value="PRP87578.1"/>
    <property type="molecule type" value="Genomic_DNA"/>
</dbReference>
<feature type="region of interest" description="Disordered" evidence="7">
    <location>
        <begin position="580"/>
        <end position="643"/>
    </location>
</feature>
<keyword evidence="11" id="KW-1185">Reference proteome</keyword>
<evidence type="ECO:0000256" key="7">
    <source>
        <dbReference type="SAM" id="MobiDB-lite"/>
    </source>
</evidence>
<evidence type="ECO:0000256" key="3">
    <source>
        <dbReference type="ARBA" id="ARBA00022763"/>
    </source>
</evidence>
<evidence type="ECO:0000259" key="9">
    <source>
        <dbReference type="Pfam" id="PF12253"/>
    </source>
</evidence>
<dbReference type="InParanoid" id="A0A2P6NUP1"/>
<feature type="region of interest" description="Disordered" evidence="7">
    <location>
        <begin position="1"/>
        <end position="206"/>
    </location>
</feature>
<feature type="compositionally biased region" description="Low complexity" evidence="7">
    <location>
        <begin position="29"/>
        <end position="44"/>
    </location>
</feature>
<sequence length="923" mass="103724">MEVSVETNRKREREDESSDVLVKRRAVENTQTNDVSVVQTVVTSSEEDQHSHGESDKENSLKDRRIDGNGPVKVITNTSQPVTPMTAAERKLEAEKKRQERDAQREKAAAEKKAKQDEKEKKALEKKQKAEEKQKALELKAAEKEREEKRKEEEKQKKEDDRLKKMLEKEEERRVKEDAKKKKEEERKKKEEEAKQKEEEQRKKVEKQKAISSFFTIKIVPSPAKTVKSEDGMSRWYKPFDTTGKIMPPTRFSSLPQEDIDRQIRAGGADLTVSLKELIEKKSQKERGIKMQKEEMETVKVVSFDDVPQQNANLQRNKRMKLLRFHDNRRPSYWGTYSKLSKVIRGRRPFAKDETLLDYEVDSDDEWEEEPEDAEDLNKSEDEADDEAENSEEEDDFVVADGYFSCDEGIQEEGQEGQVSRQKKPIQEEGKGHTVRLTPVVYGVCFELKSDDPNYTLISKMTTRMNVAGPINLAKPFGEVMEVCGGDSVGTSGTPSKRCRRKFDMTEEQIVQIIQMTHGNHNSVANFVSTLSEKLSIPQNIIKQKVKEISIFERRPANPRLCYYVKDEVLAAHKLQDMTPSSFSTTPKKVLKKGEEAEAPTETPLVRQLFPETSNQSVQNVKASHAPTQPEISPTSTGVVPQPTTAPRIVPQPIHTTAMASTQVQLPVTMETTAPRIVPQAVANSEQGRKPTPRIVPQLVSAQTVSPQIVPQPVHTTVVAPRIVPQPVTTTPRIVPQLISAPQASPQPVTTAPRIVPQPVTTTPRIVPQPVLVQTASRIVPQPVAQLNAPRVISHTVTQFAPAPRIVPQSMTQVSTAVPQMLQAISPQSTSTPSLPHISMPTIPPHYNQSNLSNVTMVPPPMSFYDSYLPTMTSSTLYTSPLQTPQQMFVQPFVPVGTVPSPIPRLAPRSVIVQTLRGRNSEI</sequence>
<dbReference type="Pfam" id="PF12253">
    <property type="entry name" value="CAF1A_dimeriz"/>
    <property type="match status" value="1"/>
</dbReference>
<dbReference type="GO" id="GO:0005634">
    <property type="term" value="C:nucleus"/>
    <property type="evidence" value="ECO:0007669"/>
    <property type="project" value="UniProtKB-SubCell"/>
</dbReference>
<dbReference type="PANTHER" id="PTHR15272">
    <property type="entry name" value="CHROMATIN ASSEMBLY FACTOR 1 SUBUNIT A CAF-1 SUBUNIT A"/>
    <property type="match status" value="1"/>
</dbReference>
<evidence type="ECO:0000256" key="6">
    <source>
        <dbReference type="ARBA" id="ARBA00023242"/>
    </source>
</evidence>
<protein>
    <submittedName>
        <fullName evidence="10">Chromatin assembly factor 1, subunit A</fullName>
    </submittedName>
</protein>
<dbReference type="STRING" id="1890364.A0A2P6NUP1"/>
<comment type="caution">
    <text evidence="10">The sequence shown here is derived from an EMBL/GenBank/DDBJ whole genome shotgun (WGS) entry which is preliminary data.</text>
</comment>
<evidence type="ECO:0000256" key="5">
    <source>
        <dbReference type="ARBA" id="ARBA00023204"/>
    </source>
</evidence>
<gene>
    <name evidence="10" type="ORF">PROFUN_04605</name>
</gene>
<keyword evidence="5" id="KW-0234">DNA repair</keyword>
<dbReference type="InterPro" id="IPR021644">
    <property type="entry name" value="CAF-1_p150_acidic"/>
</dbReference>
<feature type="compositionally biased region" description="Basic and acidic residues" evidence="7">
    <location>
        <begin position="47"/>
        <end position="67"/>
    </location>
</feature>
<keyword evidence="2" id="KW-0235">DNA replication</keyword>
<evidence type="ECO:0000313" key="10">
    <source>
        <dbReference type="EMBL" id="PRP87578.1"/>
    </source>
</evidence>
<accession>A0A2P6NUP1</accession>
<dbReference type="OrthoDB" id="440676at2759"/>
<feature type="compositionally biased region" description="Acidic residues" evidence="7">
    <location>
        <begin position="382"/>
        <end position="397"/>
    </location>
</feature>
<dbReference type="PANTHER" id="PTHR15272:SF0">
    <property type="entry name" value="CHROMATIN ASSEMBLY FACTOR 1 SUBUNIT A"/>
    <property type="match status" value="1"/>
</dbReference>
<dbReference type="GO" id="GO:0006260">
    <property type="term" value="P:DNA replication"/>
    <property type="evidence" value="ECO:0007669"/>
    <property type="project" value="UniProtKB-KW"/>
</dbReference>
<dbReference type="GO" id="GO:0006334">
    <property type="term" value="P:nucleosome assembly"/>
    <property type="evidence" value="ECO:0007669"/>
    <property type="project" value="TreeGrafter"/>
</dbReference>
<evidence type="ECO:0000256" key="1">
    <source>
        <dbReference type="ARBA" id="ARBA00004123"/>
    </source>
</evidence>